<evidence type="ECO:0000313" key="15">
    <source>
        <dbReference type="Proteomes" id="UP000184364"/>
    </source>
</evidence>
<dbReference type="STRING" id="1302687.SAMN05444267_105025"/>
<keyword evidence="9 11" id="KW-1133">Transmembrane helix</keyword>
<protein>
    <submittedName>
        <fullName evidence="14">Cu2+-exporting ATPase</fullName>
    </submittedName>
</protein>
<dbReference type="EMBL" id="FRAV01000050">
    <property type="protein sequence ID" value="SHM48446.1"/>
    <property type="molecule type" value="Genomic_DNA"/>
</dbReference>
<evidence type="ECO:0000256" key="12">
    <source>
        <dbReference type="SAM" id="MobiDB-lite"/>
    </source>
</evidence>
<dbReference type="Pfam" id="PF19335">
    <property type="entry name" value="HMBD"/>
    <property type="match status" value="3"/>
</dbReference>
<dbReference type="InterPro" id="IPR036163">
    <property type="entry name" value="HMA_dom_sf"/>
</dbReference>
<dbReference type="FunFam" id="2.70.150.10:FF:000020">
    <property type="entry name" value="Copper-exporting P-type ATPase A"/>
    <property type="match status" value="1"/>
</dbReference>
<feature type="transmembrane region" description="Helical" evidence="11">
    <location>
        <begin position="916"/>
        <end position="938"/>
    </location>
</feature>
<dbReference type="SUPFAM" id="SSF81665">
    <property type="entry name" value="Calcium ATPase, transmembrane domain M"/>
    <property type="match status" value="1"/>
</dbReference>
<dbReference type="GO" id="GO:0060003">
    <property type="term" value="P:copper ion export"/>
    <property type="evidence" value="ECO:0007669"/>
    <property type="project" value="UniProtKB-ARBA"/>
</dbReference>
<dbReference type="SFLD" id="SFLDS00003">
    <property type="entry name" value="Haloacid_Dehalogenase"/>
    <property type="match status" value="1"/>
</dbReference>
<keyword evidence="3 11" id="KW-1003">Cell membrane</keyword>
<dbReference type="PRINTS" id="PR00943">
    <property type="entry name" value="CUATPASE"/>
</dbReference>
<dbReference type="GO" id="GO:0005507">
    <property type="term" value="F:copper ion binding"/>
    <property type="evidence" value="ECO:0007669"/>
    <property type="project" value="TreeGrafter"/>
</dbReference>
<dbReference type="Proteomes" id="UP000184364">
    <property type="component" value="Unassembled WGS sequence"/>
</dbReference>
<comment type="subcellular location">
    <subcellularLocation>
        <location evidence="1">Cell membrane</location>
        <topology evidence="1">Multi-pass membrane protein</topology>
    </subcellularLocation>
</comment>
<evidence type="ECO:0000256" key="1">
    <source>
        <dbReference type="ARBA" id="ARBA00004651"/>
    </source>
</evidence>
<evidence type="ECO:0000313" key="14">
    <source>
        <dbReference type="EMBL" id="SHM48446.1"/>
    </source>
</evidence>
<comment type="similarity">
    <text evidence="2 11">Belongs to the cation transport ATPase (P-type) (TC 3.A.3) family. Type IB subfamily.</text>
</comment>
<evidence type="ECO:0000256" key="8">
    <source>
        <dbReference type="ARBA" id="ARBA00022967"/>
    </source>
</evidence>
<dbReference type="RefSeq" id="WP_073297443.1">
    <property type="nucleotide sequence ID" value="NZ_FRAV01000050.1"/>
</dbReference>
<dbReference type="Gene3D" id="2.70.150.10">
    <property type="entry name" value="Calcium-transporting ATPase, cytoplasmic transduction domain A"/>
    <property type="match status" value="1"/>
</dbReference>
<dbReference type="CDD" id="cd02094">
    <property type="entry name" value="P-type_ATPase_Cu-like"/>
    <property type="match status" value="1"/>
</dbReference>
<dbReference type="PROSITE" id="PS50846">
    <property type="entry name" value="HMA_2"/>
    <property type="match status" value="1"/>
</dbReference>
<evidence type="ECO:0000256" key="4">
    <source>
        <dbReference type="ARBA" id="ARBA00022692"/>
    </source>
</evidence>
<dbReference type="InterPro" id="IPR023214">
    <property type="entry name" value="HAD_sf"/>
</dbReference>
<dbReference type="SFLD" id="SFLDF00027">
    <property type="entry name" value="p-type_atpase"/>
    <property type="match status" value="1"/>
</dbReference>
<feature type="transmembrane region" description="Helical" evidence="11">
    <location>
        <begin position="574"/>
        <end position="597"/>
    </location>
</feature>
<accession>A0A1M7J620</accession>
<dbReference type="SUPFAM" id="SSF81653">
    <property type="entry name" value="Calcium ATPase, transduction domain A"/>
    <property type="match status" value="1"/>
</dbReference>
<evidence type="ECO:0000256" key="5">
    <source>
        <dbReference type="ARBA" id="ARBA00022723"/>
    </source>
</evidence>
<feature type="transmembrane region" description="Helical" evidence="11">
    <location>
        <begin position="391"/>
        <end position="411"/>
    </location>
</feature>
<dbReference type="CDD" id="cd00371">
    <property type="entry name" value="HMA"/>
    <property type="match status" value="1"/>
</dbReference>
<dbReference type="InterPro" id="IPR018303">
    <property type="entry name" value="ATPase_P-typ_P_site"/>
</dbReference>
<evidence type="ECO:0000256" key="7">
    <source>
        <dbReference type="ARBA" id="ARBA00022840"/>
    </source>
</evidence>
<evidence type="ECO:0000256" key="2">
    <source>
        <dbReference type="ARBA" id="ARBA00006024"/>
    </source>
</evidence>
<dbReference type="InterPro" id="IPR001757">
    <property type="entry name" value="P_typ_ATPase"/>
</dbReference>
<feature type="compositionally biased region" description="Basic residues" evidence="12">
    <location>
        <begin position="187"/>
        <end position="197"/>
    </location>
</feature>
<evidence type="ECO:0000259" key="13">
    <source>
        <dbReference type="PROSITE" id="PS50846"/>
    </source>
</evidence>
<evidence type="ECO:0000256" key="11">
    <source>
        <dbReference type="RuleBase" id="RU362081"/>
    </source>
</evidence>
<keyword evidence="8" id="KW-1278">Translocase</keyword>
<dbReference type="Pfam" id="PF00702">
    <property type="entry name" value="Hydrolase"/>
    <property type="match status" value="1"/>
</dbReference>
<dbReference type="GO" id="GO:0043682">
    <property type="term" value="F:P-type divalent copper transporter activity"/>
    <property type="evidence" value="ECO:0007669"/>
    <property type="project" value="TreeGrafter"/>
</dbReference>
<feature type="transmembrane region" description="Helical" evidence="11">
    <location>
        <begin position="548"/>
        <end position="568"/>
    </location>
</feature>
<dbReference type="SUPFAM" id="SSF55008">
    <property type="entry name" value="HMA, heavy metal-associated domain"/>
    <property type="match status" value="1"/>
</dbReference>
<keyword evidence="15" id="KW-1185">Reference proteome</keyword>
<dbReference type="GO" id="GO:0005524">
    <property type="term" value="F:ATP binding"/>
    <property type="evidence" value="ECO:0007669"/>
    <property type="project" value="UniProtKB-UniRule"/>
</dbReference>
<dbReference type="SFLD" id="SFLDG00002">
    <property type="entry name" value="C1.7:_P-type_atpase_like"/>
    <property type="match status" value="1"/>
</dbReference>
<feature type="domain" description="HMA" evidence="13">
    <location>
        <begin position="1"/>
        <end position="65"/>
    </location>
</feature>
<dbReference type="InterPro" id="IPR008250">
    <property type="entry name" value="ATPase_P-typ_transduc_dom_A_sf"/>
</dbReference>
<feature type="transmembrane region" description="Helical" evidence="11">
    <location>
        <begin position="891"/>
        <end position="910"/>
    </location>
</feature>
<dbReference type="OrthoDB" id="1521937at2"/>
<dbReference type="NCBIfam" id="TIGR01511">
    <property type="entry name" value="ATPase-IB1_Cu"/>
    <property type="match status" value="1"/>
</dbReference>
<dbReference type="PROSITE" id="PS01047">
    <property type="entry name" value="HMA_1"/>
    <property type="match status" value="1"/>
</dbReference>
<dbReference type="InterPro" id="IPR006121">
    <property type="entry name" value="HMA_dom"/>
</dbReference>
<dbReference type="PRINTS" id="PR00119">
    <property type="entry name" value="CATATPASE"/>
</dbReference>
<dbReference type="GO" id="GO:0055070">
    <property type="term" value="P:copper ion homeostasis"/>
    <property type="evidence" value="ECO:0007669"/>
    <property type="project" value="TreeGrafter"/>
</dbReference>
<dbReference type="InterPro" id="IPR023298">
    <property type="entry name" value="ATPase_P-typ_TM_dom_sf"/>
</dbReference>
<dbReference type="InterPro" id="IPR045800">
    <property type="entry name" value="HMBD"/>
</dbReference>
<evidence type="ECO:0000256" key="3">
    <source>
        <dbReference type="ARBA" id="ARBA00022475"/>
    </source>
</evidence>
<keyword evidence="10 11" id="KW-0472">Membrane</keyword>
<dbReference type="Pfam" id="PF00403">
    <property type="entry name" value="HMA"/>
    <property type="match status" value="1"/>
</dbReference>
<keyword evidence="4 11" id="KW-0812">Transmembrane</keyword>
<evidence type="ECO:0000256" key="9">
    <source>
        <dbReference type="ARBA" id="ARBA00022989"/>
    </source>
</evidence>
<feature type="transmembrane region" description="Helical" evidence="11">
    <location>
        <begin position="320"/>
        <end position="341"/>
    </location>
</feature>
<feature type="transmembrane region" description="Helical" evidence="11">
    <location>
        <begin position="292"/>
        <end position="314"/>
    </location>
</feature>
<organism evidence="14 15">
    <name type="scientific">Chryseobacterium polytrichastri</name>
    <dbReference type="NCBI Taxonomy" id="1302687"/>
    <lineage>
        <taxon>Bacteria</taxon>
        <taxon>Pseudomonadati</taxon>
        <taxon>Bacteroidota</taxon>
        <taxon>Flavobacteriia</taxon>
        <taxon>Flavobacteriales</taxon>
        <taxon>Weeksellaceae</taxon>
        <taxon>Chryseobacterium group</taxon>
        <taxon>Chryseobacterium</taxon>
    </lineage>
</organism>
<dbReference type="GO" id="GO:0016887">
    <property type="term" value="F:ATP hydrolysis activity"/>
    <property type="evidence" value="ECO:0007669"/>
    <property type="project" value="InterPro"/>
</dbReference>
<dbReference type="InterPro" id="IPR059000">
    <property type="entry name" value="ATPase_P-type_domA"/>
</dbReference>
<sequence length="948" mass="104393">MEQQYKILGMTCSGCQKKISEKLNSLEDIKADINLENNTATITSDKDIKLSTLNTALEEIGKYRLEDPNTPDKAFVKPQDRVSPSSVYYCPMECEGDKVYFKQGERCPDCNMYLVPIEEKLAKDPNHKPTYSSSHLPENFKDNIGKYYCPMFCESDKVYDEKDDCPVCHMHLEEITEDLVKNSASHTHAHSHSHSHHHEAPKVTDEMAGKYFCPMYCEGDKVYDSNVGCPVCGMDLVKYPEKKVAKYTCPMHPEVIHDEPGDCPICGMDLVRMPDSGDEEEDETYNILKRKFIISLAFTIPVFILSMGGMFINFPFSHQIQGIIELILTLPVLFYSGWFLMKRGWVSFKTWNLNMFSLIVLGVAAAFIFSIVALVFPDIMPHEIRGHNHEIPLYFEAVTVILTLVILGQLMEAAAHKKTGNAIRELMSLSPDEANLMVNGEDKKVLLSQVKIGDLLKVKPGEKIPVDGKITEGNSIVDESMITGEPIPVEKTINDRVSSGTINGNQVFIMKAEKVGDETLLSQIIKMVNDASRSKAPIQKLTDKVAKVFVPAVILIAVLTFILWQFFGPEGQKTLFAFVNAVAVLIVACPCALGLATPMSLMVGIGKGAKNGILIKNAEALEHMNKVNVLITDKTGTLTEGKPSVEYIETVNNEDKNQLLQLAFSLNQNSEHPLSNAVIKKAKEQNIAAEKVQQFENISGKGVKGSINGKTVYLGNETLLTSNQISIPENLKQKAIEVQSKAHTISYVAEGNSVLGFISFTDKIKESSKKAVHQLISEGIDVMMMTGDNEHTAKAVADELGIKHFKANCLPEDKLNEVKKLQKEGKIVAMTGDGINDSPALAQANIGIAMGTGTDVAIESSEITLLKGDLLGVAQAKLLSEKLLKNIKENLFFAFIYNVLGVPIAAGLLYPFFGILLSPMIAAAAMSFSSLSVILNSLRLNSVDLNIK</sequence>
<dbReference type="InterPro" id="IPR036412">
    <property type="entry name" value="HAD-like_sf"/>
</dbReference>
<reference evidence="15" key="1">
    <citation type="submission" date="2016-11" db="EMBL/GenBank/DDBJ databases">
        <authorList>
            <person name="Varghese N."/>
            <person name="Submissions S."/>
        </authorList>
    </citation>
    <scope>NUCLEOTIDE SEQUENCE [LARGE SCALE GENOMIC DNA]</scope>
    <source>
        <strain evidence="15">DSM 26899</strain>
    </source>
</reference>
<dbReference type="InterPro" id="IPR017969">
    <property type="entry name" value="Heavy-metal-associated_CS"/>
</dbReference>
<name>A0A1M7J620_9FLAO</name>
<dbReference type="Gene3D" id="3.30.70.100">
    <property type="match status" value="1"/>
</dbReference>
<dbReference type="InterPro" id="IPR023299">
    <property type="entry name" value="ATPase_P-typ_cyto_dom_N"/>
</dbReference>
<dbReference type="InterPro" id="IPR044492">
    <property type="entry name" value="P_typ_ATPase_HD_dom"/>
</dbReference>
<evidence type="ECO:0000256" key="10">
    <source>
        <dbReference type="ARBA" id="ARBA00023136"/>
    </source>
</evidence>
<gene>
    <name evidence="14" type="ORF">SAMN05444267_105025</name>
</gene>
<proteinExistence type="inferred from homology"/>
<dbReference type="SUPFAM" id="SSF56784">
    <property type="entry name" value="HAD-like"/>
    <property type="match status" value="1"/>
</dbReference>
<keyword evidence="5 11" id="KW-0479">Metal-binding</keyword>
<feature type="transmembrane region" description="Helical" evidence="11">
    <location>
        <begin position="353"/>
        <end position="376"/>
    </location>
</feature>
<dbReference type="Gene3D" id="3.40.50.1000">
    <property type="entry name" value="HAD superfamily/HAD-like"/>
    <property type="match status" value="1"/>
</dbReference>
<dbReference type="PANTHER" id="PTHR43520:SF8">
    <property type="entry name" value="P-TYPE CU(+) TRANSPORTER"/>
    <property type="match status" value="1"/>
</dbReference>
<dbReference type="PROSITE" id="PS00154">
    <property type="entry name" value="ATPASE_E1_E2"/>
    <property type="match status" value="1"/>
</dbReference>
<dbReference type="Pfam" id="PF00122">
    <property type="entry name" value="E1-E2_ATPase"/>
    <property type="match status" value="1"/>
</dbReference>
<keyword evidence="6 11" id="KW-0547">Nucleotide-binding</keyword>
<feature type="region of interest" description="Disordered" evidence="12">
    <location>
        <begin position="182"/>
        <end position="202"/>
    </location>
</feature>
<dbReference type="NCBIfam" id="TIGR01525">
    <property type="entry name" value="ATPase-IB_hvy"/>
    <property type="match status" value="1"/>
</dbReference>
<dbReference type="NCBIfam" id="TIGR01494">
    <property type="entry name" value="ATPase_P-type"/>
    <property type="match status" value="1"/>
</dbReference>
<dbReference type="GO" id="GO:0005886">
    <property type="term" value="C:plasma membrane"/>
    <property type="evidence" value="ECO:0007669"/>
    <property type="project" value="UniProtKB-SubCell"/>
</dbReference>
<dbReference type="AlphaFoldDB" id="A0A1M7J620"/>
<keyword evidence="7 11" id="KW-0067">ATP-binding</keyword>
<dbReference type="Gene3D" id="3.40.1110.10">
    <property type="entry name" value="Calcium-transporting ATPase, cytoplasmic domain N"/>
    <property type="match status" value="1"/>
</dbReference>
<evidence type="ECO:0000256" key="6">
    <source>
        <dbReference type="ARBA" id="ARBA00022741"/>
    </source>
</evidence>
<dbReference type="InterPro" id="IPR027256">
    <property type="entry name" value="P-typ_ATPase_IB"/>
</dbReference>
<dbReference type="PANTHER" id="PTHR43520">
    <property type="entry name" value="ATP7, ISOFORM B"/>
    <property type="match status" value="1"/>
</dbReference>